<evidence type="ECO:0000313" key="2">
    <source>
        <dbReference type="Proteomes" id="UP000796761"/>
    </source>
</evidence>
<dbReference type="EMBL" id="SWJQ01000573">
    <property type="protein sequence ID" value="TRZ12680.1"/>
    <property type="molecule type" value="Genomic_DNA"/>
</dbReference>
<dbReference type="Proteomes" id="UP000796761">
    <property type="component" value="Unassembled WGS sequence"/>
</dbReference>
<keyword evidence="2" id="KW-1185">Reference proteome</keyword>
<organism evidence="1 2">
    <name type="scientific">Zosterops borbonicus</name>
    <dbReference type="NCBI Taxonomy" id="364589"/>
    <lineage>
        <taxon>Eukaryota</taxon>
        <taxon>Metazoa</taxon>
        <taxon>Chordata</taxon>
        <taxon>Craniata</taxon>
        <taxon>Vertebrata</taxon>
        <taxon>Euteleostomi</taxon>
        <taxon>Archelosauria</taxon>
        <taxon>Archosauria</taxon>
        <taxon>Dinosauria</taxon>
        <taxon>Saurischia</taxon>
        <taxon>Theropoda</taxon>
        <taxon>Coelurosauria</taxon>
        <taxon>Aves</taxon>
        <taxon>Neognathae</taxon>
        <taxon>Neoaves</taxon>
        <taxon>Telluraves</taxon>
        <taxon>Australaves</taxon>
        <taxon>Passeriformes</taxon>
        <taxon>Sylvioidea</taxon>
        <taxon>Zosteropidae</taxon>
        <taxon>Zosterops</taxon>
    </lineage>
</organism>
<accession>A0A8K1LG33</accession>
<comment type="caution">
    <text evidence="1">The sequence shown here is derived from an EMBL/GenBank/DDBJ whole genome shotgun (WGS) entry which is preliminary data.</text>
</comment>
<gene>
    <name evidence="1" type="ORF">HGM15179_014439</name>
</gene>
<proteinExistence type="predicted"/>
<protein>
    <submittedName>
        <fullName evidence="1">Uncharacterized protein</fullName>
    </submittedName>
</protein>
<name>A0A8K1LG33_9PASS</name>
<sequence>MPSAPTSTPGQRDVDNLEVMNRMQWLLSKQSQEILDASLISANSQIRELDPFFRHEEPSPGYYQINTRPFDTMNSRHWPWPAEMRFNGEVSWSGGEMAKGSATQSVTRCSSSPEKPLGIPQLSEKSHKMTQFFKISQGLPRNTHRGAFAADQASNLSGTFPTHSFQAQLGSRVPSPCFAGMGREKEKINLLDVCFEGIEITCQPDKTAYESELEV</sequence>
<evidence type="ECO:0000313" key="1">
    <source>
        <dbReference type="EMBL" id="TRZ12680.1"/>
    </source>
</evidence>
<dbReference type="AlphaFoldDB" id="A0A8K1LG33"/>
<reference evidence="1" key="1">
    <citation type="submission" date="2019-04" db="EMBL/GenBank/DDBJ databases">
        <title>Genome assembly of Zosterops borbonicus 15179.</title>
        <authorList>
            <person name="Leroy T."/>
            <person name="Anselmetti Y."/>
            <person name="Tilak M.-K."/>
            <person name="Nabholz B."/>
        </authorList>
    </citation>
    <scope>NUCLEOTIDE SEQUENCE</scope>
    <source>
        <strain evidence="1">HGM_15179</strain>
        <tissue evidence="1">Muscle</tissue>
    </source>
</reference>